<comment type="caution">
    <text evidence="1">The sequence shown here is derived from an EMBL/GenBank/DDBJ whole genome shotgun (WGS) entry which is preliminary data.</text>
</comment>
<dbReference type="RefSeq" id="WP_200501375.1">
    <property type="nucleotide sequence ID" value="NZ_JAEDAJ010000002.1"/>
</dbReference>
<evidence type="ECO:0000313" key="1">
    <source>
        <dbReference type="EMBL" id="MBK0330716.1"/>
    </source>
</evidence>
<dbReference type="Proteomes" id="UP000612352">
    <property type="component" value="Unassembled WGS sequence"/>
</dbReference>
<name>A0ABS1B7W0_9MICO</name>
<dbReference type="EMBL" id="JAEDAJ010000002">
    <property type="protein sequence ID" value="MBK0330716.1"/>
    <property type="molecule type" value="Genomic_DNA"/>
</dbReference>
<evidence type="ECO:0000313" key="2">
    <source>
        <dbReference type="Proteomes" id="UP000612352"/>
    </source>
</evidence>
<gene>
    <name evidence="1" type="ORF">I8D64_04805</name>
</gene>
<accession>A0ABS1B7W0</accession>
<protein>
    <submittedName>
        <fullName evidence="1">Uncharacterized protein</fullName>
    </submittedName>
</protein>
<reference evidence="1 2" key="1">
    <citation type="submission" date="2020-12" db="EMBL/GenBank/DDBJ databases">
        <title>Brachybacterium sp. MASK1Z-5, whole genome shotgun sequence.</title>
        <authorList>
            <person name="Tuo L."/>
        </authorList>
    </citation>
    <scope>NUCLEOTIDE SEQUENCE [LARGE SCALE GENOMIC DNA]</scope>
    <source>
        <strain evidence="1 2">MASK1Z-5</strain>
    </source>
</reference>
<organism evidence="1 2">
    <name type="scientific">Brachybacterium halotolerans</name>
    <dbReference type="NCBI Taxonomy" id="2795215"/>
    <lineage>
        <taxon>Bacteria</taxon>
        <taxon>Bacillati</taxon>
        <taxon>Actinomycetota</taxon>
        <taxon>Actinomycetes</taxon>
        <taxon>Micrococcales</taxon>
        <taxon>Dermabacteraceae</taxon>
        <taxon>Brachybacterium</taxon>
    </lineage>
</organism>
<proteinExistence type="predicted"/>
<sequence>MITPAVEGVLPKFKTFESNISLDAIREMKVSSDGKRSYAQANLDHAEAKGADDVAEVLRGLISEYDAKVRKRGLAAAAKTNSDGAVTAPNNGVTCAAESASTKRVVPAKGKAVATSADALVGVAPSSLEKRMRTLEKRLAVTEARTVTNASKLGRLQKMWPVRSWERFAAWRHGK</sequence>
<keyword evidence="2" id="KW-1185">Reference proteome</keyword>